<evidence type="ECO:0000256" key="1">
    <source>
        <dbReference type="ARBA" id="ARBA00004613"/>
    </source>
</evidence>
<evidence type="ECO:0000313" key="5">
    <source>
        <dbReference type="Proteomes" id="UP000326678"/>
    </source>
</evidence>
<keyword evidence="2" id="KW-0732">Signal</keyword>
<dbReference type="InterPro" id="IPR011330">
    <property type="entry name" value="Glyco_hydro/deAcase_b/a-brl"/>
</dbReference>
<name>A0A5P8WCJ6_9NOSO</name>
<dbReference type="PROSITE" id="PS51677">
    <property type="entry name" value="NODB"/>
    <property type="match status" value="1"/>
</dbReference>
<dbReference type="GO" id="GO:0016810">
    <property type="term" value="F:hydrolase activity, acting on carbon-nitrogen (but not peptide) bonds"/>
    <property type="evidence" value="ECO:0007669"/>
    <property type="project" value="InterPro"/>
</dbReference>
<dbReference type="EMBL" id="CP045227">
    <property type="protein sequence ID" value="QFS50340.1"/>
    <property type="molecule type" value="Genomic_DNA"/>
</dbReference>
<reference evidence="4 5" key="1">
    <citation type="submission" date="2019-10" db="EMBL/GenBank/DDBJ databases">
        <title>Genomic and transcriptomic insights into the perfect genentic adaptation of a filamentous nitrogen-fixing cyanobacterium to rice fields.</title>
        <authorList>
            <person name="Chen Z."/>
        </authorList>
    </citation>
    <scope>NUCLEOTIDE SEQUENCE [LARGE SCALE GENOMIC DNA]</scope>
    <source>
        <strain evidence="4">CCNUC1</strain>
    </source>
</reference>
<dbReference type="GO" id="GO:0005576">
    <property type="term" value="C:extracellular region"/>
    <property type="evidence" value="ECO:0007669"/>
    <property type="project" value="UniProtKB-SubCell"/>
</dbReference>
<dbReference type="Proteomes" id="UP000326678">
    <property type="component" value="Chromosome Gxm2"/>
</dbReference>
<organism evidence="4 5">
    <name type="scientific">Nostoc sphaeroides CCNUC1</name>
    <dbReference type="NCBI Taxonomy" id="2653204"/>
    <lineage>
        <taxon>Bacteria</taxon>
        <taxon>Bacillati</taxon>
        <taxon>Cyanobacteriota</taxon>
        <taxon>Cyanophyceae</taxon>
        <taxon>Nostocales</taxon>
        <taxon>Nostocaceae</taxon>
        <taxon>Nostoc</taxon>
    </lineage>
</organism>
<evidence type="ECO:0000259" key="3">
    <source>
        <dbReference type="PROSITE" id="PS51677"/>
    </source>
</evidence>
<accession>A0A5P8WCJ6</accession>
<dbReference type="Gene3D" id="3.20.20.370">
    <property type="entry name" value="Glycoside hydrolase/deacetylase"/>
    <property type="match status" value="1"/>
</dbReference>
<dbReference type="PANTHER" id="PTHR34216:SF3">
    <property type="entry name" value="POLY-BETA-1,6-N-ACETYL-D-GLUCOSAMINE N-DEACETYLASE"/>
    <property type="match status" value="1"/>
</dbReference>
<dbReference type="SUPFAM" id="SSF88713">
    <property type="entry name" value="Glycoside hydrolase/deacetylase"/>
    <property type="match status" value="1"/>
</dbReference>
<evidence type="ECO:0000256" key="2">
    <source>
        <dbReference type="ARBA" id="ARBA00022729"/>
    </source>
</evidence>
<dbReference type="PANTHER" id="PTHR34216">
    <property type="match status" value="1"/>
</dbReference>
<dbReference type="KEGG" id="nsh:GXM_07834"/>
<dbReference type="Pfam" id="PF01522">
    <property type="entry name" value="Polysacc_deac_1"/>
    <property type="match status" value="2"/>
</dbReference>
<protein>
    <submittedName>
        <fullName evidence="4">Polysaccharide deacetylase</fullName>
    </submittedName>
</protein>
<sequence length="314" mass="36536">MYHRVAEVDLDPWSLCVTPQHFAEHLEVLQKYVRPISLQQLAQAHRDDKIPHRAVAITFDDGYADNLHHAKPLLERYDIPATVFVTTGNIGKQREFWWDELERLVLQPQRLPEKFSLKIKTTTHHWELDAATCSEDDLKCDRHPWKAKPGSRLFFYYSIWQLLQPLPESDRLKTLDEISAWAMVEPIARPTHYSLLPEELLALDQGELVEIGAHTVTHPFLSAHSVAFQRHEIQQSKADLEEILNRPVTSFAYPHGDRTTETVELTRTAGFDCACSTVQNIVWRQSHCFDLPRFGVDNWNGEEFAKQLSRWFYD</sequence>
<dbReference type="GO" id="GO:0005975">
    <property type="term" value="P:carbohydrate metabolic process"/>
    <property type="evidence" value="ECO:0007669"/>
    <property type="project" value="InterPro"/>
</dbReference>
<keyword evidence="5" id="KW-1185">Reference proteome</keyword>
<dbReference type="InterPro" id="IPR051398">
    <property type="entry name" value="Polysacch_Deacetylase"/>
</dbReference>
<feature type="domain" description="NodB homology" evidence="3">
    <location>
        <begin position="53"/>
        <end position="314"/>
    </location>
</feature>
<gene>
    <name evidence="4" type="ORF">GXM_07834</name>
</gene>
<dbReference type="InterPro" id="IPR002509">
    <property type="entry name" value="NODB_dom"/>
</dbReference>
<proteinExistence type="predicted"/>
<evidence type="ECO:0000313" key="4">
    <source>
        <dbReference type="EMBL" id="QFS50340.1"/>
    </source>
</evidence>
<comment type="subcellular location">
    <subcellularLocation>
        <location evidence="1">Secreted</location>
    </subcellularLocation>
</comment>
<dbReference type="CDD" id="cd10918">
    <property type="entry name" value="CE4_NodB_like_5s_6s"/>
    <property type="match status" value="1"/>
</dbReference>
<dbReference type="AlphaFoldDB" id="A0A5P8WCJ6"/>